<keyword evidence="3" id="KW-1185">Reference proteome</keyword>
<sequence length="1202" mass="125816">MAERGRVEDARVHVQLAEGEGPGVSLLRACRSEAPLVWQLNEGGFSHALVLSGGASREAMMTARVSRVRAADEQRSSAEALVELEVPWGVDDANLDLLFASMRAHLAQPLPAERCPLPWHDDALADAGGSARLSLLAPPVHLGALRIVQPRVPQQWHPNLCGAHALFDVRLMLELADREASRHGGTPASAALGPLADARADACACRYVVACLHQISAHQRESGAWATLRPAAGVLDAAQLRWLAAQDPQLRDRVLVFDELPADLDHELRELRCAREQRRGALAHPPAATPFVSFVSQLVALVARAHGQRVGAAGDGGCENGRAIGVIFGAVHHWLALVLLPAHAAPADENAPADYFMARPTGDGNIASACMALLILDSDNKPLLSHGGLGGVLSCAPCARADAGIGAPAAAPTEEVAHATSGIYPRRPAAHAALEARARSLATEQLRTWAASERKRRRLASGGALDSTPDSVLDALFEAGTPRYFAGVALPAEYWPNKPARLLAQLVLAELAEVRAAVVLVCAAVRAPGGCARGADAAAGAADTSAGVDAGAADGAHDEDAHDEDAVWFGSRPCCLLPTDGEVVAFSRLDDDLSDAALRITLSRAELVAGADGIADISLPATPARELREAGSTLSPACAAMPELLARHPLLKVPPDLAGNPPACALARAVASGVRSAIVRVPAVGGRAAWYRLKGCGNGEDGFVVRTLRAGAGAPRRRELRGCAFAHTAKRECAMSARLAQIAPGMLGNEPLGWALYGGARLGQLPLGDAPELRPVCAILRTVGDRRLGTHVLTGLAILLPSLVAPTVLDAARGAAPLRERVRALFPPERPDGLTVETAQLVTDAMIAIELRLAEQRPERTASADGGGGGGGAAAVEPALEGSAPSMGARALNCGLSWPKLSRDERCFAFVGACVRADTGAAAIVDAAPDPAAPAEQWTEAGAVPMHARWQPRWRAACARLAARLADLPEPRARASILGYAYSRLGYECGRWLRAMHLARCSWGTFQDRACFDAQWHCNAHANNAVMRPPSRAAESGADNADETGATDGADGSRNFLAFLDLDLAFDEQSYVDLTRLGPPQPPAASAPSEHERAAVAPAAAAFTQLLVREHVSFLETLVGADASSGVPQVALSALRERAAATERGEALHGVQSALHDTLALGYLRGYSADARFMVAPYDARLHAAAYDVIELAVIATAELSA</sequence>
<dbReference type="EMBL" id="JAGTXO010000008">
    <property type="protein sequence ID" value="KAG8466257.1"/>
    <property type="molecule type" value="Genomic_DNA"/>
</dbReference>
<protein>
    <submittedName>
        <fullName evidence="2">Uncharacterized protein</fullName>
    </submittedName>
</protein>
<proteinExistence type="predicted"/>
<gene>
    <name evidence="2" type="ORF">KFE25_002013</name>
</gene>
<dbReference type="OrthoDB" id="10255449at2759"/>
<comment type="caution">
    <text evidence="2">The sequence shown here is derived from an EMBL/GenBank/DDBJ whole genome shotgun (WGS) entry which is preliminary data.</text>
</comment>
<name>A0A8J5XKX2_DIALT</name>
<evidence type="ECO:0000256" key="1">
    <source>
        <dbReference type="SAM" id="MobiDB-lite"/>
    </source>
</evidence>
<dbReference type="AlphaFoldDB" id="A0A8J5XKX2"/>
<organism evidence="2 3">
    <name type="scientific">Diacronema lutheri</name>
    <name type="common">Unicellular marine alga</name>
    <name type="synonym">Monochrysis lutheri</name>
    <dbReference type="NCBI Taxonomy" id="2081491"/>
    <lineage>
        <taxon>Eukaryota</taxon>
        <taxon>Haptista</taxon>
        <taxon>Haptophyta</taxon>
        <taxon>Pavlovophyceae</taxon>
        <taxon>Pavlovales</taxon>
        <taxon>Pavlovaceae</taxon>
        <taxon>Diacronema</taxon>
    </lineage>
</organism>
<evidence type="ECO:0000313" key="3">
    <source>
        <dbReference type="Proteomes" id="UP000751190"/>
    </source>
</evidence>
<feature type="region of interest" description="Disordered" evidence="1">
    <location>
        <begin position="1029"/>
        <end position="1049"/>
    </location>
</feature>
<feature type="region of interest" description="Disordered" evidence="1">
    <location>
        <begin position="857"/>
        <end position="876"/>
    </location>
</feature>
<dbReference type="Proteomes" id="UP000751190">
    <property type="component" value="Unassembled WGS sequence"/>
</dbReference>
<accession>A0A8J5XKX2</accession>
<evidence type="ECO:0000313" key="2">
    <source>
        <dbReference type="EMBL" id="KAG8466257.1"/>
    </source>
</evidence>
<reference evidence="2" key="1">
    <citation type="submission" date="2021-05" db="EMBL/GenBank/DDBJ databases">
        <title>The genome of the haptophyte Pavlova lutheri (Diacronema luteri, Pavlovales) - a model for lipid biosynthesis in eukaryotic algae.</title>
        <authorList>
            <person name="Hulatt C.J."/>
            <person name="Posewitz M.C."/>
        </authorList>
    </citation>
    <scope>NUCLEOTIDE SEQUENCE</scope>
    <source>
        <strain evidence="2">NIVA-4/92</strain>
    </source>
</reference>